<keyword evidence="3" id="KW-1185">Reference proteome</keyword>
<evidence type="ECO:0000313" key="2">
    <source>
        <dbReference type="EMBL" id="GMT02349.1"/>
    </source>
</evidence>
<name>A0AAV5U886_9BILA</name>
<organism evidence="2 3">
    <name type="scientific">Pristionchus entomophagus</name>
    <dbReference type="NCBI Taxonomy" id="358040"/>
    <lineage>
        <taxon>Eukaryota</taxon>
        <taxon>Metazoa</taxon>
        <taxon>Ecdysozoa</taxon>
        <taxon>Nematoda</taxon>
        <taxon>Chromadorea</taxon>
        <taxon>Rhabditida</taxon>
        <taxon>Rhabditina</taxon>
        <taxon>Diplogasteromorpha</taxon>
        <taxon>Diplogasteroidea</taxon>
        <taxon>Neodiplogasteridae</taxon>
        <taxon>Pristionchus</taxon>
    </lineage>
</organism>
<dbReference type="EMBL" id="BTSX01000005">
    <property type="protein sequence ID" value="GMT02349.1"/>
    <property type="molecule type" value="Genomic_DNA"/>
</dbReference>
<feature type="region of interest" description="Disordered" evidence="1">
    <location>
        <begin position="297"/>
        <end position="402"/>
    </location>
</feature>
<comment type="caution">
    <text evidence="2">The sequence shown here is derived from an EMBL/GenBank/DDBJ whole genome shotgun (WGS) entry which is preliminary data.</text>
</comment>
<accession>A0AAV5U886</accession>
<evidence type="ECO:0000256" key="1">
    <source>
        <dbReference type="SAM" id="MobiDB-lite"/>
    </source>
</evidence>
<reference evidence="2" key="1">
    <citation type="submission" date="2023-10" db="EMBL/GenBank/DDBJ databases">
        <title>Genome assembly of Pristionchus species.</title>
        <authorList>
            <person name="Yoshida K."/>
            <person name="Sommer R.J."/>
        </authorList>
    </citation>
    <scope>NUCLEOTIDE SEQUENCE</scope>
    <source>
        <strain evidence="2">RS0144</strain>
    </source>
</reference>
<feature type="region of interest" description="Disordered" evidence="1">
    <location>
        <begin position="233"/>
        <end position="283"/>
    </location>
</feature>
<protein>
    <submittedName>
        <fullName evidence="2">Uncharacterized protein</fullName>
    </submittedName>
</protein>
<evidence type="ECO:0000313" key="3">
    <source>
        <dbReference type="Proteomes" id="UP001432027"/>
    </source>
</evidence>
<dbReference type="Proteomes" id="UP001432027">
    <property type="component" value="Unassembled WGS sequence"/>
</dbReference>
<feature type="compositionally biased region" description="Basic and acidic residues" evidence="1">
    <location>
        <begin position="262"/>
        <end position="277"/>
    </location>
</feature>
<feature type="compositionally biased region" description="Basic and acidic residues" evidence="1">
    <location>
        <begin position="313"/>
        <end position="331"/>
    </location>
</feature>
<proteinExistence type="predicted"/>
<gene>
    <name evidence="2" type="ORF">PENTCL1PPCAC_24523</name>
</gene>
<feature type="compositionally biased region" description="Basic and acidic residues" evidence="1">
    <location>
        <begin position="357"/>
        <end position="374"/>
    </location>
</feature>
<dbReference type="AlphaFoldDB" id="A0AAV5U886"/>
<sequence>MPSPITFSDDEDTVRFSRQLQALDISQLMKPAVLSTSAERGKLNSEEKENVPWRAMNNRVKDEVEDDSYVFVASPVKQRSVKIELPEVSEMDENIIKQEPLDEDDFEEQKPQPYEWWGVNRGRGIVLERLCARQELATPDRVKAEERDEWDVDVKVTPSVAKTPRSAATTKRRRILRQIKTEMAEKAESTWDRNADPDFVYVGEVDEEKEAEEATPTSLRLRLPRRRSRISYRNQDWSTEANDRKRNRHAALLVDESEEEREAERERDRQERREKVAMKRRWTKESIASIPSVTVPSNVFSISDDEPLSEIARSMRKEDEGDEDYKGERTPTRRRKKMKLAIENSDDDSLAAIASRLKKEEEEKGEKRTGKIENENEEGKEEGEYTIRRRRRPLIDRSSLIQ</sequence>